<dbReference type="AlphaFoldDB" id="A0A2J8X289"/>
<gene>
    <name evidence="1" type="ORF">CR201_G0006246</name>
</gene>
<name>A0A2J8X289_PONAB</name>
<dbReference type="EMBL" id="NDHI03003374">
    <property type="protein sequence ID" value="PNJ76139.1"/>
    <property type="molecule type" value="Genomic_DNA"/>
</dbReference>
<organism evidence="1">
    <name type="scientific">Pongo abelii</name>
    <name type="common">Sumatran orangutan</name>
    <name type="synonym">Pongo pygmaeus abelii</name>
    <dbReference type="NCBI Taxonomy" id="9601"/>
    <lineage>
        <taxon>Eukaryota</taxon>
        <taxon>Metazoa</taxon>
        <taxon>Chordata</taxon>
        <taxon>Craniata</taxon>
        <taxon>Vertebrata</taxon>
        <taxon>Euteleostomi</taxon>
        <taxon>Mammalia</taxon>
        <taxon>Eutheria</taxon>
        <taxon>Euarchontoglires</taxon>
        <taxon>Primates</taxon>
        <taxon>Haplorrhini</taxon>
        <taxon>Catarrhini</taxon>
        <taxon>Hominidae</taxon>
        <taxon>Pongo</taxon>
    </lineage>
</organism>
<proteinExistence type="predicted"/>
<comment type="caution">
    <text evidence="1">The sequence shown here is derived from an EMBL/GenBank/DDBJ whole genome shotgun (WGS) entry which is preliminary data.</text>
</comment>
<feature type="non-terminal residue" evidence="1">
    <location>
        <position position="1"/>
    </location>
</feature>
<evidence type="ECO:0000313" key="1">
    <source>
        <dbReference type="EMBL" id="PNJ76139.1"/>
    </source>
</evidence>
<sequence>CEVKTDFCQTVLPYLIHDILLQDKNESWRNLLSSHVQGFFTSCLRHFSQTSRSTTPANLDSDLLQEQFLMMLSGWI</sequence>
<reference evidence="1" key="1">
    <citation type="submission" date="2017-12" db="EMBL/GenBank/DDBJ databases">
        <title>High-resolution comparative analysis of great ape genomes.</title>
        <authorList>
            <person name="Pollen A."/>
            <person name="Hastie A."/>
            <person name="Hormozdiari F."/>
            <person name="Dougherty M."/>
            <person name="Liu R."/>
            <person name="Chaisson M."/>
            <person name="Hoppe E."/>
            <person name="Hill C."/>
            <person name="Pang A."/>
            <person name="Hillier L."/>
            <person name="Baker C."/>
            <person name="Armstrong J."/>
            <person name="Shendure J."/>
            <person name="Paten B."/>
            <person name="Wilson R."/>
            <person name="Chao H."/>
            <person name="Schneider V."/>
            <person name="Ventura M."/>
            <person name="Kronenberg Z."/>
            <person name="Murali S."/>
            <person name="Gordon D."/>
            <person name="Cantsilieris S."/>
            <person name="Munson K."/>
            <person name="Nelson B."/>
            <person name="Raja A."/>
            <person name="Underwood J."/>
            <person name="Diekhans M."/>
            <person name="Fiddes I."/>
            <person name="Haussler D."/>
            <person name="Eichler E."/>
        </authorList>
    </citation>
    <scope>NUCLEOTIDE SEQUENCE [LARGE SCALE GENOMIC DNA]</scope>
    <source>
        <strain evidence="1">Susie</strain>
    </source>
</reference>
<accession>A0A2J8X289</accession>
<protein>
    <submittedName>
        <fullName evidence="1">ATM isoform 13</fullName>
    </submittedName>
</protein>